<keyword evidence="1" id="KW-0472">Membrane</keyword>
<evidence type="ECO:0000256" key="2">
    <source>
        <dbReference type="SAM" id="SignalP"/>
    </source>
</evidence>
<sequence>MISHRFRKRKLVSPFVFLVFFLSLECSPGFAQTAKPEAPKPVAEDSIREEATLITLGNIMESVQILTEQRRAKEKELKEAATEDQKVRIINEINEIDNRLSSLDKNFDEIATGTDLEAFSARPKTIFNWSEEMQDLLGPIVQELRNMTARPREIEKLRGEVDYYQKRIPIVKTALSNIEKRLAGVKDPMLKKELEDLEKEWKGREQQISNQLSVAQYQLSERLKEKESFWQSTQDVVLVFFRSRGRNLFFAVLAFVSVFLLFRLFYRYVYKSGLIHKSLKHSFYLRLATVIYHILTFIGAIGASLLVFYVAGDWVLLGISLLFLFGLAWTAKQAFPRFYDQGKLLLNLSTVKEGERVVYRGLPWKVEVLSFDTLLVNPELQGGVLHLPLKDLEDLRSRPYDSAEPWFPCKEGDWVILSDGTRGKVISQTPEMVQLVLLGGSRKTYPTKEFLEMNPNNISTNFRLNITFGIDYRHQSISTQEVPQKLAKSLMEELDKEGYGKDLVNLKVEFKEAGASSLDYAIIADFHGRAAKNHDTLARCIQRISVDACNRYGWEIPFTQIMVHNANVSREEKSE</sequence>
<keyword evidence="2" id="KW-0732">Signal</keyword>
<name>A0A9W6D6C2_9BACT</name>
<feature type="transmembrane region" description="Helical" evidence="1">
    <location>
        <begin position="314"/>
        <end position="331"/>
    </location>
</feature>
<evidence type="ECO:0000256" key="1">
    <source>
        <dbReference type="SAM" id="Phobius"/>
    </source>
</evidence>
<keyword evidence="1" id="KW-1133">Transmembrane helix</keyword>
<feature type="signal peptide" evidence="2">
    <location>
        <begin position="1"/>
        <end position="31"/>
    </location>
</feature>
<organism evidence="3 4">
    <name type="scientific">Desulforhabdus amnigena</name>
    <dbReference type="NCBI Taxonomy" id="40218"/>
    <lineage>
        <taxon>Bacteria</taxon>
        <taxon>Pseudomonadati</taxon>
        <taxon>Thermodesulfobacteriota</taxon>
        <taxon>Syntrophobacteria</taxon>
        <taxon>Syntrophobacterales</taxon>
        <taxon>Syntrophobacteraceae</taxon>
        <taxon>Desulforhabdus</taxon>
    </lineage>
</organism>
<keyword evidence="4" id="KW-1185">Reference proteome</keyword>
<dbReference type="RefSeq" id="WP_281793658.1">
    <property type="nucleotide sequence ID" value="NZ_BSDR01000001.1"/>
</dbReference>
<feature type="chain" id="PRO_5040946216" description="Mechanosensitive ion channel" evidence="2">
    <location>
        <begin position="32"/>
        <end position="575"/>
    </location>
</feature>
<reference evidence="3" key="1">
    <citation type="submission" date="2022-12" db="EMBL/GenBank/DDBJ databases">
        <title>Reference genome sequencing for broad-spectrum identification of bacterial and archaeal isolates by mass spectrometry.</title>
        <authorList>
            <person name="Sekiguchi Y."/>
            <person name="Tourlousse D.M."/>
        </authorList>
    </citation>
    <scope>NUCLEOTIDE SEQUENCE</scope>
    <source>
        <strain evidence="3">ASRB1</strain>
    </source>
</reference>
<dbReference type="Proteomes" id="UP001144372">
    <property type="component" value="Unassembled WGS sequence"/>
</dbReference>
<evidence type="ECO:0000313" key="3">
    <source>
        <dbReference type="EMBL" id="GLI34406.1"/>
    </source>
</evidence>
<evidence type="ECO:0008006" key="5">
    <source>
        <dbReference type="Google" id="ProtNLM"/>
    </source>
</evidence>
<dbReference type="EMBL" id="BSDR01000001">
    <property type="protein sequence ID" value="GLI34406.1"/>
    <property type="molecule type" value="Genomic_DNA"/>
</dbReference>
<comment type="caution">
    <text evidence="3">The sequence shown here is derived from an EMBL/GenBank/DDBJ whole genome shotgun (WGS) entry which is preliminary data.</text>
</comment>
<accession>A0A9W6D6C2</accession>
<proteinExistence type="predicted"/>
<evidence type="ECO:0000313" key="4">
    <source>
        <dbReference type="Proteomes" id="UP001144372"/>
    </source>
</evidence>
<gene>
    <name evidence="3" type="ORF">DAMNIGENAA_18390</name>
</gene>
<feature type="transmembrane region" description="Helical" evidence="1">
    <location>
        <begin position="248"/>
        <end position="266"/>
    </location>
</feature>
<keyword evidence="1" id="KW-0812">Transmembrane</keyword>
<protein>
    <recommendedName>
        <fullName evidence="5">Mechanosensitive ion channel</fullName>
    </recommendedName>
</protein>
<dbReference type="AlphaFoldDB" id="A0A9W6D6C2"/>
<feature type="transmembrane region" description="Helical" evidence="1">
    <location>
        <begin position="287"/>
        <end position="308"/>
    </location>
</feature>